<keyword evidence="6" id="KW-0238">DNA-binding</keyword>
<proteinExistence type="predicted"/>
<dbReference type="InterPro" id="IPR017930">
    <property type="entry name" value="Myb_dom"/>
</dbReference>
<dbReference type="GO" id="GO:0000791">
    <property type="term" value="C:euchromatin"/>
    <property type="evidence" value="ECO:0007669"/>
    <property type="project" value="EnsemblPlants"/>
</dbReference>
<name>A0A087HHU4_ARAAL</name>
<evidence type="ECO:0000256" key="6">
    <source>
        <dbReference type="ARBA" id="ARBA00023125"/>
    </source>
</evidence>
<dbReference type="GO" id="GO:0000786">
    <property type="term" value="C:nucleosome"/>
    <property type="evidence" value="ECO:0007669"/>
    <property type="project" value="InterPro"/>
</dbReference>
<dbReference type="Gene3D" id="1.10.10.10">
    <property type="entry name" value="Winged helix-like DNA-binding domain superfamily/Winged helix DNA-binding domain"/>
    <property type="match status" value="1"/>
</dbReference>
<dbReference type="SMART" id="SM00526">
    <property type="entry name" value="H15"/>
    <property type="match status" value="1"/>
</dbReference>
<keyword evidence="14" id="KW-1185">Reference proteome</keyword>
<dbReference type="GO" id="GO:0005730">
    <property type="term" value="C:nucleolus"/>
    <property type="evidence" value="ECO:0007669"/>
    <property type="project" value="UniProtKB-SubCell"/>
</dbReference>
<dbReference type="PANTHER" id="PTHR46267:SF3">
    <property type="entry name" value="TELOMERE REPEAT-BINDING FACTOR 4-RELATED"/>
    <property type="match status" value="1"/>
</dbReference>
<dbReference type="Pfam" id="PF00249">
    <property type="entry name" value="Myb_DNA-binding"/>
    <property type="match status" value="1"/>
</dbReference>
<feature type="domain" description="Myb-like" evidence="10">
    <location>
        <begin position="1"/>
        <end position="57"/>
    </location>
</feature>
<dbReference type="InterPro" id="IPR009057">
    <property type="entry name" value="Homeodomain-like_sf"/>
</dbReference>
<dbReference type="PROSITE" id="PS51504">
    <property type="entry name" value="H15"/>
    <property type="match status" value="1"/>
</dbReference>
<dbReference type="PROSITE" id="PS51294">
    <property type="entry name" value="HTH_MYB"/>
    <property type="match status" value="1"/>
</dbReference>
<dbReference type="GO" id="GO:0003691">
    <property type="term" value="F:double-stranded telomeric DNA binding"/>
    <property type="evidence" value="ECO:0007669"/>
    <property type="project" value="InterPro"/>
</dbReference>
<evidence type="ECO:0000256" key="9">
    <source>
        <dbReference type="ARBA" id="ARBA00032813"/>
    </source>
</evidence>
<dbReference type="InterPro" id="IPR044597">
    <property type="entry name" value="SMH1-6"/>
</dbReference>
<dbReference type="GO" id="GO:0006334">
    <property type="term" value="P:nucleosome assembly"/>
    <property type="evidence" value="ECO:0007669"/>
    <property type="project" value="InterPro"/>
</dbReference>
<evidence type="ECO:0000256" key="1">
    <source>
        <dbReference type="ARBA" id="ARBA00004286"/>
    </source>
</evidence>
<dbReference type="SUPFAM" id="SSF46785">
    <property type="entry name" value="Winged helix' DNA-binding domain"/>
    <property type="match status" value="1"/>
</dbReference>
<reference evidence="14" key="1">
    <citation type="journal article" date="2015" name="Nat. Plants">
        <title>Genome expansion of Arabis alpina linked with retrotransposition and reduced symmetric DNA methylation.</title>
        <authorList>
            <person name="Willing E.M."/>
            <person name="Rawat V."/>
            <person name="Mandakova T."/>
            <person name="Maumus F."/>
            <person name="James G.V."/>
            <person name="Nordstroem K.J."/>
            <person name="Becker C."/>
            <person name="Warthmann N."/>
            <person name="Chica C."/>
            <person name="Szarzynska B."/>
            <person name="Zytnicki M."/>
            <person name="Albani M.C."/>
            <person name="Kiefer C."/>
            <person name="Bergonzi S."/>
            <person name="Castaings L."/>
            <person name="Mateos J.L."/>
            <person name="Berns M.C."/>
            <person name="Bujdoso N."/>
            <person name="Piofczyk T."/>
            <person name="de Lorenzo L."/>
            <person name="Barrero-Sicilia C."/>
            <person name="Mateos I."/>
            <person name="Piednoel M."/>
            <person name="Hagmann J."/>
            <person name="Chen-Min-Tao R."/>
            <person name="Iglesias-Fernandez R."/>
            <person name="Schuster S.C."/>
            <person name="Alonso-Blanco C."/>
            <person name="Roudier F."/>
            <person name="Carbonero P."/>
            <person name="Paz-Ares J."/>
            <person name="Davis S.J."/>
            <person name="Pecinka A."/>
            <person name="Quesneville H."/>
            <person name="Colot V."/>
            <person name="Lysak M.A."/>
            <person name="Weigel D."/>
            <person name="Coupland G."/>
            <person name="Schneeberger K."/>
        </authorList>
    </citation>
    <scope>NUCLEOTIDE SEQUENCE [LARGE SCALE GENOMIC DNA]</scope>
    <source>
        <strain evidence="14">cv. Pajares</strain>
    </source>
</reference>
<dbReference type="InterPro" id="IPR001005">
    <property type="entry name" value="SANT/Myb"/>
</dbReference>
<dbReference type="InterPro" id="IPR036390">
    <property type="entry name" value="WH_DNA-bd_sf"/>
</dbReference>
<dbReference type="FunFam" id="1.10.10.60:FF:000168">
    <property type="entry name" value="Telomere repeat-binding factor 1"/>
    <property type="match status" value="1"/>
</dbReference>
<dbReference type="CDD" id="cd11660">
    <property type="entry name" value="SANT_TRF"/>
    <property type="match status" value="1"/>
</dbReference>
<evidence type="ECO:0000256" key="5">
    <source>
        <dbReference type="ARBA" id="ARBA00023054"/>
    </source>
</evidence>
<dbReference type="SUPFAM" id="SSF46689">
    <property type="entry name" value="Homeodomain-like"/>
    <property type="match status" value="1"/>
</dbReference>
<dbReference type="InterPro" id="IPR005818">
    <property type="entry name" value="Histone_H1/H5_H15"/>
</dbReference>
<dbReference type="Gramene" id="KFK41696">
    <property type="protein sequence ID" value="KFK41696"/>
    <property type="gene ID" value="AALP_AA2G161200"/>
</dbReference>
<dbReference type="Pfam" id="PF00538">
    <property type="entry name" value="Linker_histone"/>
    <property type="match status" value="1"/>
</dbReference>
<comment type="subcellular location">
    <subcellularLocation>
        <location evidence="1">Chromosome</location>
    </subcellularLocation>
    <subcellularLocation>
        <location evidence="2">Nucleus</location>
        <location evidence="2">Nucleolus</location>
    </subcellularLocation>
</comment>
<keyword evidence="5" id="KW-0175">Coiled coil</keyword>
<dbReference type="AlphaFoldDB" id="A0A087HHU4"/>
<dbReference type="PANTHER" id="PTHR46267">
    <property type="entry name" value="SINGLE MYB HISTONE 4"/>
    <property type="match status" value="1"/>
</dbReference>
<protein>
    <recommendedName>
        <fullName evidence="9">MYB transcription factor</fullName>
    </recommendedName>
</protein>
<keyword evidence="3" id="KW-0158">Chromosome</keyword>
<dbReference type="Proteomes" id="UP000029120">
    <property type="component" value="Chromosome 2"/>
</dbReference>
<dbReference type="SMART" id="SM00717">
    <property type="entry name" value="SANT"/>
    <property type="match status" value="1"/>
</dbReference>
<gene>
    <name evidence="13" type="ordered locus">AALP_Aa2g161200</name>
</gene>
<evidence type="ECO:0000256" key="7">
    <source>
        <dbReference type="ARBA" id="ARBA00023163"/>
    </source>
</evidence>
<keyword evidence="8" id="KW-0539">Nucleus</keyword>
<dbReference type="EMBL" id="CM002870">
    <property type="protein sequence ID" value="KFK41696.1"/>
    <property type="molecule type" value="Genomic_DNA"/>
</dbReference>
<dbReference type="OrthoDB" id="608866at2759"/>
<evidence type="ECO:0000313" key="14">
    <source>
        <dbReference type="Proteomes" id="UP000029120"/>
    </source>
</evidence>
<keyword evidence="7" id="KW-0804">Transcription</keyword>
<dbReference type="Gene3D" id="1.10.246.220">
    <property type="match status" value="1"/>
</dbReference>
<feature type="domain" description="HTH myb-type" evidence="11">
    <location>
        <begin position="1"/>
        <end position="62"/>
    </location>
</feature>
<evidence type="ECO:0000256" key="2">
    <source>
        <dbReference type="ARBA" id="ARBA00004604"/>
    </source>
</evidence>
<dbReference type="InterPro" id="IPR036388">
    <property type="entry name" value="WH-like_DNA-bd_sf"/>
</dbReference>
<accession>A0A087HHU4</accession>
<evidence type="ECO:0000256" key="4">
    <source>
        <dbReference type="ARBA" id="ARBA00023015"/>
    </source>
</evidence>
<evidence type="ECO:0000313" key="13">
    <source>
        <dbReference type="EMBL" id="KFK41696.1"/>
    </source>
</evidence>
<sequence>MGNQKLKWTAEEEKALLDGIEKHGSGKWKNILRDPEFTHRLTSRSNIDLKDKWRNMCVAPGSTQGSNYRPRPIKVKEEAVVSIKVKEEAVVVPGGGDVAIVIPPPNVSPSSELSIDDSSNSLVDNKNILVDNKNAPRYDGMIYEALLTLADANGSDVGSIFNYIEPRHEVPPNFRRTLSSRLRRMATQGKLLKVSNFKPLQNLYKMPEPSGTKTYVPAPSKPKETINIKFRQSINQPPPVTRVMIEEAGITAAYKLVEAENKIDVARGAIEELNKMTKLAEETELLMELAKEMHELCSHGEVVLLA</sequence>
<keyword evidence="4" id="KW-0805">Transcription regulation</keyword>
<feature type="domain" description="H15" evidence="12">
    <location>
        <begin position="134"/>
        <end position="208"/>
    </location>
</feature>
<dbReference type="eggNOG" id="ENOG502QTN3">
    <property type="taxonomic scope" value="Eukaryota"/>
</dbReference>
<evidence type="ECO:0000256" key="8">
    <source>
        <dbReference type="ARBA" id="ARBA00023242"/>
    </source>
</evidence>
<evidence type="ECO:0000259" key="12">
    <source>
        <dbReference type="PROSITE" id="PS51504"/>
    </source>
</evidence>
<dbReference type="PROSITE" id="PS50090">
    <property type="entry name" value="MYB_LIKE"/>
    <property type="match status" value="1"/>
</dbReference>
<organism evidence="13 14">
    <name type="scientific">Arabis alpina</name>
    <name type="common">Alpine rock-cress</name>
    <dbReference type="NCBI Taxonomy" id="50452"/>
    <lineage>
        <taxon>Eukaryota</taxon>
        <taxon>Viridiplantae</taxon>
        <taxon>Streptophyta</taxon>
        <taxon>Embryophyta</taxon>
        <taxon>Tracheophyta</taxon>
        <taxon>Spermatophyta</taxon>
        <taxon>Magnoliopsida</taxon>
        <taxon>eudicotyledons</taxon>
        <taxon>Gunneridae</taxon>
        <taxon>Pentapetalae</taxon>
        <taxon>rosids</taxon>
        <taxon>malvids</taxon>
        <taxon>Brassicales</taxon>
        <taxon>Brassicaceae</taxon>
        <taxon>Arabideae</taxon>
        <taxon>Arabis</taxon>
    </lineage>
</organism>
<evidence type="ECO:0000259" key="11">
    <source>
        <dbReference type="PROSITE" id="PS51294"/>
    </source>
</evidence>
<evidence type="ECO:0000259" key="10">
    <source>
        <dbReference type="PROSITE" id="PS50090"/>
    </source>
</evidence>
<evidence type="ECO:0000256" key="3">
    <source>
        <dbReference type="ARBA" id="ARBA00022454"/>
    </source>
</evidence>